<dbReference type="Proteomes" id="UP000252085">
    <property type="component" value="Unassembled WGS sequence"/>
</dbReference>
<gene>
    <name evidence="2" type="ORF">A6769_02195</name>
</gene>
<reference evidence="2 3" key="1">
    <citation type="submission" date="2016-04" db="EMBL/GenBank/DDBJ databases">
        <authorList>
            <person name="Evans L.H."/>
            <person name="Alamgir A."/>
            <person name="Owens N."/>
            <person name="Weber N.D."/>
            <person name="Virtaneva K."/>
            <person name="Barbian K."/>
            <person name="Babar A."/>
            <person name="Rosenke K."/>
        </authorList>
    </citation>
    <scope>NUCLEOTIDE SEQUENCE [LARGE SCALE GENOMIC DNA]</scope>
    <source>
        <strain evidence="2">NIES-2108</strain>
    </source>
</reference>
<organism evidence="2 3">
    <name type="scientific">Nostoc punctiforme NIES-2108</name>
    <dbReference type="NCBI Taxonomy" id="1356359"/>
    <lineage>
        <taxon>Bacteria</taxon>
        <taxon>Bacillati</taxon>
        <taxon>Cyanobacteriota</taxon>
        <taxon>Cyanophyceae</taxon>
        <taxon>Nostocales</taxon>
        <taxon>Nostocaceae</taxon>
        <taxon>Nostoc</taxon>
    </lineage>
</organism>
<dbReference type="InterPro" id="IPR046633">
    <property type="entry name" value="DUF6745"/>
</dbReference>
<evidence type="ECO:0000313" key="3">
    <source>
        <dbReference type="Proteomes" id="UP000252085"/>
    </source>
</evidence>
<evidence type="ECO:0000259" key="1">
    <source>
        <dbReference type="Pfam" id="PF20530"/>
    </source>
</evidence>
<dbReference type="AlphaFoldDB" id="A0A367RYX2"/>
<evidence type="ECO:0000313" key="2">
    <source>
        <dbReference type="EMBL" id="RCJ41735.1"/>
    </source>
</evidence>
<accession>A0A367RYX2</accession>
<sequence>MITKFTPQQQELIASYQRKWRAISLSTERIDRKRLLAVLEEVYSLYPEGGSMPEVIFFESPYGAFSAELILATANFNGLTDDEVINEVASLQTLSGEGQIRTDLWFDLHMDFSPNIEGNPQINQEFWEFLTKNLVDEIGMTIHEQLWKILWNWLTERLWSELKDTPNAYYCFYNNFIDRDSEWASYAGLFDFCINELSYQHDQEQWNVYQAVCSECGWWFLPSPRHYIICDRPTKLLLDDRGKLHADEEPAIQFADGFGVYARHGEIYSICFP</sequence>
<proteinExistence type="predicted"/>
<dbReference type="Pfam" id="PF20530">
    <property type="entry name" value="DUF6745"/>
    <property type="match status" value="1"/>
</dbReference>
<name>A0A367RYX2_NOSPU</name>
<comment type="caution">
    <text evidence="2">The sequence shown here is derived from an EMBL/GenBank/DDBJ whole genome shotgun (WGS) entry which is preliminary data.</text>
</comment>
<feature type="domain" description="DUF6745" evidence="1">
    <location>
        <begin position="202"/>
        <end position="265"/>
    </location>
</feature>
<dbReference type="EMBL" id="LXQE01000029">
    <property type="protein sequence ID" value="RCJ41735.1"/>
    <property type="molecule type" value="Genomic_DNA"/>
</dbReference>
<protein>
    <recommendedName>
        <fullName evidence="1">DUF6745 domain-containing protein</fullName>
    </recommendedName>
</protein>